<accession>A0ABY6JJ26</accession>
<dbReference type="EMBL" id="CP074352">
    <property type="protein sequence ID" value="UYU33647.1"/>
    <property type="molecule type" value="Genomic_DNA"/>
</dbReference>
<dbReference type="InterPro" id="IPR016181">
    <property type="entry name" value="Acyl_CoA_acyltransferase"/>
</dbReference>
<proteinExistence type="predicted"/>
<dbReference type="Proteomes" id="UP001156318">
    <property type="component" value="Chromosome"/>
</dbReference>
<evidence type="ECO:0000313" key="4">
    <source>
        <dbReference type="EMBL" id="UYU33647.1"/>
    </source>
</evidence>
<keyword evidence="1" id="KW-0808">Transferase</keyword>
<dbReference type="InterPro" id="IPR000182">
    <property type="entry name" value="GNAT_dom"/>
</dbReference>
<dbReference type="PROSITE" id="PS51186">
    <property type="entry name" value="GNAT"/>
    <property type="match status" value="1"/>
</dbReference>
<evidence type="ECO:0000256" key="2">
    <source>
        <dbReference type="ARBA" id="ARBA00023315"/>
    </source>
</evidence>
<evidence type="ECO:0000256" key="1">
    <source>
        <dbReference type="ARBA" id="ARBA00022679"/>
    </source>
</evidence>
<evidence type="ECO:0000259" key="3">
    <source>
        <dbReference type="PROSITE" id="PS51186"/>
    </source>
</evidence>
<dbReference type="RefSeq" id="WP_031522742.1">
    <property type="nucleotide sequence ID" value="NZ_CP074352.1"/>
</dbReference>
<dbReference type="Pfam" id="PF00583">
    <property type="entry name" value="Acetyltransf_1"/>
    <property type="match status" value="1"/>
</dbReference>
<gene>
    <name evidence="4" type="ORF">KFZ77_09150</name>
</gene>
<reference evidence="4 5" key="1">
    <citation type="submission" date="2021-05" db="EMBL/GenBank/DDBJ databases">
        <title>Isolation, identification, and the growth promoting effects of Pantoea dispersa strain YSD J2 from the aboveground leaves of Cyperus esculentus L.Var. Sativus.</title>
        <authorList>
            <person name="Wang S."/>
            <person name="Tang X.M."/>
            <person name="Huang Y.N."/>
        </authorList>
    </citation>
    <scope>NUCLEOTIDE SEQUENCE [LARGE SCALE GENOMIC DNA]</scope>
    <source>
        <strain evidence="5">YSD YN2</strain>
    </source>
</reference>
<name>A0ABY6JJ26_9ENTR</name>
<dbReference type="CDD" id="cd04301">
    <property type="entry name" value="NAT_SF"/>
    <property type="match status" value="1"/>
</dbReference>
<sequence>MSFTYSPLPSHAILTRLDELTDVLIDCVEGGASVSFMLPLSREQAAGFWQQVALDVAASSRTLLVCEDAQGRIVGTVQLVTGQPDNQPHRADVSKLLVHRRARRQGIAQALMEQLEEAARTAGKTLLVLDTATGSGAETFYRQAGWQHCGDIPGYALMPDGKPCGTTIFYKTL</sequence>
<dbReference type="SUPFAM" id="SSF55729">
    <property type="entry name" value="Acyl-CoA N-acyltransferases (Nat)"/>
    <property type="match status" value="1"/>
</dbReference>
<dbReference type="PANTHER" id="PTHR43877">
    <property type="entry name" value="AMINOALKYLPHOSPHONATE N-ACETYLTRANSFERASE-RELATED-RELATED"/>
    <property type="match status" value="1"/>
</dbReference>
<keyword evidence="5" id="KW-1185">Reference proteome</keyword>
<keyword evidence="2" id="KW-0012">Acyltransferase</keyword>
<dbReference type="Gene3D" id="3.40.630.30">
    <property type="match status" value="1"/>
</dbReference>
<organism evidence="4 5">
    <name type="scientific">Siccibacter colletis</name>
    <dbReference type="NCBI Taxonomy" id="1505757"/>
    <lineage>
        <taxon>Bacteria</taxon>
        <taxon>Pseudomonadati</taxon>
        <taxon>Pseudomonadota</taxon>
        <taxon>Gammaproteobacteria</taxon>
        <taxon>Enterobacterales</taxon>
        <taxon>Enterobacteriaceae</taxon>
        <taxon>Siccibacter</taxon>
    </lineage>
</organism>
<protein>
    <submittedName>
        <fullName evidence="4">GNAT family N-acetyltransferase</fullName>
    </submittedName>
</protein>
<feature type="domain" description="N-acetyltransferase" evidence="3">
    <location>
        <begin position="23"/>
        <end position="173"/>
    </location>
</feature>
<dbReference type="InterPro" id="IPR050832">
    <property type="entry name" value="Bact_Acetyltransf"/>
</dbReference>
<evidence type="ECO:0000313" key="5">
    <source>
        <dbReference type="Proteomes" id="UP001156318"/>
    </source>
</evidence>